<dbReference type="RefSeq" id="XP_002845095.1">
    <property type="nucleotide sequence ID" value="XM_002845049.1"/>
</dbReference>
<name>C5FWF6_ARTOC</name>
<protein>
    <submittedName>
        <fullName evidence="1">Uncharacterized protein</fullName>
    </submittedName>
</protein>
<reference evidence="2" key="1">
    <citation type="journal article" date="2012" name="MBio">
        <title>Comparative genome analysis of Trichophyton rubrum and related dermatophytes reveals candidate genes involved in infection.</title>
        <authorList>
            <person name="Martinez D.A."/>
            <person name="Oliver B.G."/>
            <person name="Graeser Y."/>
            <person name="Goldberg J.M."/>
            <person name="Li W."/>
            <person name="Martinez-Rossi N.M."/>
            <person name="Monod M."/>
            <person name="Shelest E."/>
            <person name="Barton R.C."/>
            <person name="Birch E."/>
            <person name="Brakhage A.A."/>
            <person name="Chen Z."/>
            <person name="Gurr S.J."/>
            <person name="Heiman D."/>
            <person name="Heitman J."/>
            <person name="Kosti I."/>
            <person name="Rossi A."/>
            <person name="Saif S."/>
            <person name="Samalova M."/>
            <person name="Saunders C.W."/>
            <person name="Shea T."/>
            <person name="Summerbell R.C."/>
            <person name="Xu J."/>
            <person name="Young S."/>
            <person name="Zeng Q."/>
            <person name="Birren B.W."/>
            <person name="Cuomo C.A."/>
            <person name="White T.C."/>
        </authorList>
    </citation>
    <scope>NUCLEOTIDE SEQUENCE [LARGE SCALE GENOMIC DNA]</scope>
    <source>
        <strain evidence="2">ATCC MYA-4605 / CBS 113480</strain>
    </source>
</reference>
<dbReference type="HOGENOM" id="CLU_696631_0_0_1"/>
<dbReference type="GeneID" id="9228127"/>
<sequence length="401" mass="45469">MSSSVKIPTINANGPTQEKEDTHIQQLLDQLNCIPKDAEALRIDHDTPSNTEWSLLSKHFTSLKELELEAGYNEDLNDKSMPTHWPLERLQISSSCASLIETPYIREGRVKHLVLLLTSGLRFEGPTSQQLLDEHKSAIKRGEEKADFITLNEGTPEERKIEVTYLPVLVGKWFFNKHFNGAANSEDGAQTISIERTEKVHLEKLEIIENDATDTFNRMVLAMPPITMGITILNVRSTSGLDFHYTPADLFGQFLSQMPCLDTLALSIGDVYQDPNYLSGFYKLFPSTLSTLRFRGPVCLALDPRWDEWVAAFAREDYLPGLKRLSFVLDLDYPERVDGEEGGARRPVNEVSVERLCAAKTGCERLYEVVRKRGIDVEPFVDRWAERSRGGLKKVDERTHD</sequence>
<dbReference type="eggNOG" id="ENOG502SM5K">
    <property type="taxonomic scope" value="Eukaryota"/>
</dbReference>
<proteinExistence type="predicted"/>
<dbReference type="EMBL" id="DS995706">
    <property type="protein sequence ID" value="EEQ34240.1"/>
    <property type="molecule type" value="Genomic_DNA"/>
</dbReference>
<dbReference type="AlphaFoldDB" id="C5FWF6"/>
<accession>C5FWF6</accession>
<organism evidence="1 2">
    <name type="scientific">Arthroderma otae (strain ATCC MYA-4605 / CBS 113480)</name>
    <name type="common">Microsporum canis</name>
    <dbReference type="NCBI Taxonomy" id="554155"/>
    <lineage>
        <taxon>Eukaryota</taxon>
        <taxon>Fungi</taxon>
        <taxon>Dikarya</taxon>
        <taxon>Ascomycota</taxon>
        <taxon>Pezizomycotina</taxon>
        <taxon>Eurotiomycetes</taxon>
        <taxon>Eurotiomycetidae</taxon>
        <taxon>Onygenales</taxon>
        <taxon>Arthrodermataceae</taxon>
        <taxon>Microsporum</taxon>
    </lineage>
</organism>
<dbReference type="VEuPathDB" id="FungiDB:MCYG_07059"/>
<keyword evidence="2" id="KW-1185">Reference proteome</keyword>
<dbReference type="Proteomes" id="UP000002035">
    <property type="component" value="Unassembled WGS sequence"/>
</dbReference>
<evidence type="ECO:0000313" key="1">
    <source>
        <dbReference type="EMBL" id="EEQ34240.1"/>
    </source>
</evidence>
<dbReference type="OrthoDB" id="4579491at2759"/>
<gene>
    <name evidence="1" type="ORF">MCYG_07059</name>
</gene>
<dbReference type="OMA" id="KWIESFA"/>
<evidence type="ECO:0000313" key="2">
    <source>
        <dbReference type="Proteomes" id="UP000002035"/>
    </source>
</evidence>